<dbReference type="InterPro" id="IPR051795">
    <property type="entry name" value="Glycosyl_Hydrlase_43"/>
</dbReference>
<evidence type="ECO:0000313" key="7">
    <source>
        <dbReference type="EMBL" id="KAF9463810.1"/>
    </source>
</evidence>
<proteinExistence type="inferred from homology"/>
<comment type="caution">
    <text evidence="7">The sequence shown here is derived from an EMBL/GenBank/DDBJ whole genome shotgun (WGS) entry which is preliminary data.</text>
</comment>
<protein>
    <submittedName>
        <fullName evidence="7">Arabinanase/levansucrase/invertase</fullName>
    </submittedName>
</protein>
<sequence>MSLRHGATWVHAKFKRQLVDTLVSILGAASVLASPLKRTVSNGAVINRDFPDPGIMRDSSGTWYAYSTSSSAGLVPMSKSADFVTWSTPTNVLSSIPWADGAVWAPDVREITAGHYVMYFTGHRRGGPGNDHCIGIATAGSPNGPFTANSNPHICDLAHGGAIDPSGFQAPGGALYLLWKVDGNSIGQKTPIMMQHVGANGYDLLGSPIQLITNDPVDGGLIEAPSMIYWSGWYYLFFSSNNYNSLLYDISYAVSQSATGPFTKVQAPNAPFLTSGTKGTAGPGGATAINVLDQYVNMAFHSHINGKDASSGRAMWTISNVCLGGGVAKAC</sequence>
<evidence type="ECO:0000256" key="2">
    <source>
        <dbReference type="ARBA" id="ARBA00022801"/>
    </source>
</evidence>
<reference evidence="7" key="1">
    <citation type="submission" date="2020-11" db="EMBL/GenBank/DDBJ databases">
        <authorList>
            <consortium name="DOE Joint Genome Institute"/>
            <person name="Ahrendt S."/>
            <person name="Riley R."/>
            <person name="Andreopoulos W."/>
            <person name="Labutti K."/>
            <person name="Pangilinan J."/>
            <person name="Ruiz-Duenas F.J."/>
            <person name="Barrasa J.M."/>
            <person name="Sanchez-Garcia M."/>
            <person name="Camarero S."/>
            <person name="Miyauchi S."/>
            <person name="Serrano A."/>
            <person name="Linde D."/>
            <person name="Babiker R."/>
            <person name="Drula E."/>
            <person name="Ayuso-Fernandez I."/>
            <person name="Pacheco R."/>
            <person name="Padilla G."/>
            <person name="Ferreira P."/>
            <person name="Barriuso J."/>
            <person name="Kellner H."/>
            <person name="Castanera R."/>
            <person name="Alfaro M."/>
            <person name="Ramirez L."/>
            <person name="Pisabarro A.G."/>
            <person name="Kuo A."/>
            <person name="Tritt A."/>
            <person name="Lipzen A."/>
            <person name="He G."/>
            <person name="Yan M."/>
            <person name="Ng V."/>
            <person name="Cullen D."/>
            <person name="Martin F."/>
            <person name="Rosso M.-N."/>
            <person name="Henrissat B."/>
            <person name="Hibbett D."/>
            <person name="Martinez A.T."/>
            <person name="Grigoriev I.V."/>
        </authorList>
    </citation>
    <scope>NUCLEOTIDE SEQUENCE</scope>
    <source>
        <strain evidence="7">CBS 247.69</strain>
    </source>
</reference>
<dbReference type="GO" id="GO:0005975">
    <property type="term" value="P:carbohydrate metabolic process"/>
    <property type="evidence" value="ECO:0007669"/>
    <property type="project" value="InterPro"/>
</dbReference>
<dbReference type="InterPro" id="IPR023296">
    <property type="entry name" value="Glyco_hydro_beta-prop_sf"/>
</dbReference>
<comment type="similarity">
    <text evidence="1 6">Belongs to the glycosyl hydrolase 43 family.</text>
</comment>
<evidence type="ECO:0000256" key="3">
    <source>
        <dbReference type="ARBA" id="ARBA00023295"/>
    </source>
</evidence>
<evidence type="ECO:0000313" key="8">
    <source>
        <dbReference type="Proteomes" id="UP000807353"/>
    </source>
</evidence>
<organism evidence="7 8">
    <name type="scientific">Collybia nuda</name>
    <dbReference type="NCBI Taxonomy" id="64659"/>
    <lineage>
        <taxon>Eukaryota</taxon>
        <taxon>Fungi</taxon>
        <taxon>Dikarya</taxon>
        <taxon>Basidiomycota</taxon>
        <taxon>Agaricomycotina</taxon>
        <taxon>Agaricomycetes</taxon>
        <taxon>Agaricomycetidae</taxon>
        <taxon>Agaricales</taxon>
        <taxon>Tricholomatineae</taxon>
        <taxon>Clitocybaceae</taxon>
        <taxon>Collybia</taxon>
    </lineage>
</organism>
<dbReference type="Gene3D" id="2.115.10.20">
    <property type="entry name" value="Glycosyl hydrolase domain, family 43"/>
    <property type="match status" value="1"/>
</dbReference>
<dbReference type="AlphaFoldDB" id="A0A9P6CIZ8"/>
<keyword evidence="2 6" id="KW-0378">Hydrolase</keyword>
<dbReference type="EMBL" id="MU150259">
    <property type="protein sequence ID" value="KAF9463810.1"/>
    <property type="molecule type" value="Genomic_DNA"/>
</dbReference>
<dbReference type="PANTHER" id="PTHR42812">
    <property type="entry name" value="BETA-XYLOSIDASE"/>
    <property type="match status" value="1"/>
</dbReference>
<gene>
    <name evidence="7" type="ORF">BDZ94DRAFT_1217681</name>
</gene>
<feature type="active site" description="Proton acceptor" evidence="4">
    <location>
        <position position="52"/>
    </location>
</feature>
<accession>A0A9P6CIZ8</accession>
<dbReference type="OrthoDB" id="3879658at2759"/>
<dbReference type="CDD" id="cd08999">
    <property type="entry name" value="GH43_ABN-like"/>
    <property type="match status" value="1"/>
</dbReference>
<evidence type="ECO:0000256" key="1">
    <source>
        <dbReference type="ARBA" id="ARBA00009865"/>
    </source>
</evidence>
<evidence type="ECO:0000256" key="6">
    <source>
        <dbReference type="RuleBase" id="RU361187"/>
    </source>
</evidence>
<name>A0A9P6CIZ8_9AGAR</name>
<dbReference type="PANTHER" id="PTHR42812:SF5">
    <property type="entry name" value="ENDO-ARABINASE"/>
    <property type="match status" value="1"/>
</dbReference>
<dbReference type="GO" id="GO:0004553">
    <property type="term" value="F:hydrolase activity, hydrolyzing O-glycosyl compounds"/>
    <property type="evidence" value="ECO:0007669"/>
    <property type="project" value="InterPro"/>
</dbReference>
<dbReference type="Pfam" id="PF04616">
    <property type="entry name" value="Glyco_hydro_43"/>
    <property type="match status" value="1"/>
</dbReference>
<keyword evidence="3 6" id="KW-0326">Glycosidase</keyword>
<feature type="active site" description="Proton donor" evidence="4">
    <location>
        <position position="223"/>
    </location>
</feature>
<evidence type="ECO:0000256" key="5">
    <source>
        <dbReference type="PIRSR" id="PIRSR606710-2"/>
    </source>
</evidence>
<feature type="site" description="Important for catalytic activity, responsible for pKa modulation of the active site Glu and correct orientation of both the proton donor and substrate" evidence="5">
    <location>
        <position position="164"/>
    </location>
</feature>
<dbReference type="InterPro" id="IPR006710">
    <property type="entry name" value="Glyco_hydro_43"/>
</dbReference>
<keyword evidence="8" id="KW-1185">Reference proteome</keyword>
<dbReference type="Proteomes" id="UP000807353">
    <property type="component" value="Unassembled WGS sequence"/>
</dbReference>
<evidence type="ECO:0000256" key="4">
    <source>
        <dbReference type="PIRSR" id="PIRSR606710-1"/>
    </source>
</evidence>
<dbReference type="SUPFAM" id="SSF75005">
    <property type="entry name" value="Arabinanase/levansucrase/invertase"/>
    <property type="match status" value="1"/>
</dbReference>